<proteinExistence type="predicted"/>
<name>A0A1G6JWP3_9PROT</name>
<dbReference type="EMBL" id="FMZX01000001">
    <property type="protein sequence ID" value="SDC23133.1"/>
    <property type="molecule type" value="Genomic_DNA"/>
</dbReference>
<keyword evidence="3" id="KW-1185">Reference proteome</keyword>
<keyword evidence="1" id="KW-0812">Transmembrane</keyword>
<dbReference type="Proteomes" id="UP000198925">
    <property type="component" value="Unassembled WGS sequence"/>
</dbReference>
<gene>
    <name evidence="2" type="ORF">SAMN04487779_1001304</name>
</gene>
<evidence type="ECO:0000256" key="1">
    <source>
        <dbReference type="SAM" id="Phobius"/>
    </source>
</evidence>
<reference evidence="2 3" key="1">
    <citation type="submission" date="2016-10" db="EMBL/GenBank/DDBJ databases">
        <authorList>
            <person name="de Groot N.N."/>
        </authorList>
    </citation>
    <scope>NUCLEOTIDE SEQUENCE [LARGE SCALE GENOMIC DNA]</scope>
    <source>
        <strain evidence="2 3">CPCC 100156</strain>
    </source>
</reference>
<feature type="transmembrane region" description="Helical" evidence="1">
    <location>
        <begin position="32"/>
        <end position="53"/>
    </location>
</feature>
<evidence type="ECO:0000313" key="3">
    <source>
        <dbReference type="Proteomes" id="UP000198925"/>
    </source>
</evidence>
<evidence type="ECO:0000313" key="2">
    <source>
        <dbReference type="EMBL" id="SDC23133.1"/>
    </source>
</evidence>
<organism evidence="2 3">
    <name type="scientific">Belnapia rosea</name>
    <dbReference type="NCBI Taxonomy" id="938405"/>
    <lineage>
        <taxon>Bacteria</taxon>
        <taxon>Pseudomonadati</taxon>
        <taxon>Pseudomonadota</taxon>
        <taxon>Alphaproteobacteria</taxon>
        <taxon>Acetobacterales</taxon>
        <taxon>Roseomonadaceae</taxon>
        <taxon>Belnapia</taxon>
    </lineage>
</organism>
<keyword evidence="1" id="KW-1133">Transmembrane helix</keyword>
<accession>A0A1G6JWP3</accession>
<dbReference type="AlphaFoldDB" id="A0A1G6JWP3"/>
<sequence length="83" mass="8993">MALLIELLLFVTPFAGFLLWRRLNPGRPVPARVVWLLAAGILCGLGGAIWYGFSVSIAPDSVYVPAQLGPGGQVIPHRSEPRR</sequence>
<keyword evidence="1" id="KW-0472">Membrane</keyword>
<dbReference type="RefSeq" id="WP_090659785.1">
    <property type="nucleotide sequence ID" value="NZ_FMZX01000001.1"/>
</dbReference>
<dbReference type="STRING" id="938405.SAMN02927895_00489"/>
<protein>
    <submittedName>
        <fullName evidence="2">Uncharacterized protein</fullName>
    </submittedName>
</protein>